<evidence type="ECO:0000256" key="13">
    <source>
        <dbReference type="ARBA" id="ARBA00023136"/>
    </source>
</evidence>
<keyword evidence="11" id="KW-0378">Hydrolase</keyword>
<dbReference type="OMA" id="YMSGHQI"/>
<evidence type="ECO:0000256" key="18">
    <source>
        <dbReference type="ARBA" id="ARBA00023316"/>
    </source>
</evidence>
<feature type="region of interest" description="Disordered" evidence="22">
    <location>
        <begin position="36"/>
        <end position="56"/>
    </location>
</feature>
<comment type="caution">
    <text evidence="25">The sequence shown here is derived from an EMBL/GenBank/DDBJ whole genome shotgun (WGS) entry which is preliminary data.</text>
</comment>
<gene>
    <name evidence="25" type="ORF">K437DRAFT_73314</name>
</gene>
<evidence type="ECO:0000256" key="20">
    <source>
        <dbReference type="ARBA" id="ARBA00024056"/>
    </source>
</evidence>
<evidence type="ECO:0000256" key="2">
    <source>
        <dbReference type="ARBA" id="ARBA00004191"/>
    </source>
</evidence>
<evidence type="ECO:0000256" key="21">
    <source>
        <dbReference type="ARBA" id="ARBA00048494"/>
    </source>
</evidence>
<dbReference type="GeneID" id="25267766"/>
<dbReference type="GO" id="GO:0071555">
    <property type="term" value="P:cell wall organization"/>
    <property type="evidence" value="ECO:0007669"/>
    <property type="project" value="UniProtKB-KW"/>
</dbReference>
<evidence type="ECO:0000256" key="12">
    <source>
        <dbReference type="ARBA" id="ARBA00023024"/>
    </source>
</evidence>
<dbReference type="OrthoDB" id="407355at2759"/>
<evidence type="ECO:0000256" key="19">
    <source>
        <dbReference type="ARBA" id="ARBA00023326"/>
    </source>
</evidence>
<comment type="catalytic activity">
    <reaction evidence="21">
        <text>[(1-&gt;4)-N-acetyl-beta-D-glucosaminyl](n) + n H2O = chitosan + n acetate</text>
        <dbReference type="Rhea" id="RHEA:10464"/>
        <dbReference type="Rhea" id="RHEA-COMP:9593"/>
        <dbReference type="Rhea" id="RHEA-COMP:9597"/>
        <dbReference type="ChEBI" id="CHEBI:15377"/>
        <dbReference type="ChEBI" id="CHEBI:17029"/>
        <dbReference type="ChEBI" id="CHEBI:30089"/>
        <dbReference type="ChEBI" id="CHEBI:57704"/>
        <dbReference type="EC" id="3.5.1.41"/>
    </reaction>
    <physiologicalReaction direction="left-to-right" evidence="21">
        <dbReference type="Rhea" id="RHEA:10465"/>
    </physiologicalReaction>
</comment>
<evidence type="ECO:0000256" key="8">
    <source>
        <dbReference type="ARBA" id="ARBA00022622"/>
    </source>
</evidence>
<organism evidence="25 26">
    <name type="scientific">Tilletiaria anomala (strain ATCC 24038 / CBS 436.72 / UBC 951)</name>
    <dbReference type="NCBI Taxonomy" id="1037660"/>
    <lineage>
        <taxon>Eukaryota</taxon>
        <taxon>Fungi</taxon>
        <taxon>Dikarya</taxon>
        <taxon>Basidiomycota</taxon>
        <taxon>Ustilaginomycotina</taxon>
        <taxon>Exobasidiomycetes</taxon>
        <taxon>Georgefischeriales</taxon>
        <taxon>Tilletiariaceae</taxon>
        <taxon>Tilletiaria</taxon>
    </lineage>
</organism>
<keyword evidence="15" id="KW-0119">Carbohydrate metabolism</keyword>
<keyword evidence="6" id="KW-0134">Cell wall</keyword>
<dbReference type="Gene3D" id="3.20.20.370">
    <property type="entry name" value="Glycoside hydrolase/deacetylase"/>
    <property type="match status" value="1"/>
</dbReference>
<evidence type="ECO:0000256" key="23">
    <source>
        <dbReference type="SAM" id="SignalP"/>
    </source>
</evidence>
<dbReference type="PANTHER" id="PTHR10587:SF133">
    <property type="entry name" value="CHITIN DEACETYLASE 1-RELATED"/>
    <property type="match status" value="1"/>
</dbReference>
<protein>
    <recommendedName>
        <fullName evidence="20">chitin deacetylase</fullName>
        <ecNumber evidence="20">3.5.1.41</ecNumber>
    </recommendedName>
</protein>
<comment type="cofactor">
    <cofactor evidence="1">
        <name>Co(2+)</name>
        <dbReference type="ChEBI" id="CHEBI:48828"/>
    </cofactor>
</comment>
<evidence type="ECO:0000256" key="5">
    <source>
        <dbReference type="ARBA" id="ARBA00022475"/>
    </source>
</evidence>
<evidence type="ECO:0000256" key="3">
    <source>
        <dbReference type="ARBA" id="ARBA00004609"/>
    </source>
</evidence>
<dbReference type="SUPFAM" id="SSF88713">
    <property type="entry name" value="Glycoside hydrolase/deacetylase"/>
    <property type="match status" value="1"/>
</dbReference>
<dbReference type="RefSeq" id="XP_013244416.1">
    <property type="nucleotide sequence ID" value="XM_013388962.1"/>
</dbReference>
<evidence type="ECO:0000259" key="24">
    <source>
        <dbReference type="PROSITE" id="PS51677"/>
    </source>
</evidence>
<evidence type="ECO:0000256" key="17">
    <source>
        <dbReference type="ARBA" id="ARBA00023288"/>
    </source>
</evidence>
<keyword evidence="10 23" id="KW-0732">Signal</keyword>
<name>A0A066W7I6_TILAU</name>
<comment type="subcellular location">
    <subcellularLocation>
        <location evidence="3">Cell membrane</location>
        <topology evidence="3">Lipid-anchor</topology>
        <topology evidence="3">GPI-anchor</topology>
    </subcellularLocation>
    <subcellularLocation>
        <location evidence="2">Secreted</location>
        <location evidence="2">Cell wall</location>
    </subcellularLocation>
</comment>
<keyword evidence="13" id="KW-0472">Membrane</keyword>
<dbReference type="HOGENOM" id="CLU_030200_2_1_1"/>
<dbReference type="AlphaFoldDB" id="A0A066W7I6"/>
<evidence type="ECO:0000256" key="15">
    <source>
        <dbReference type="ARBA" id="ARBA00023277"/>
    </source>
</evidence>
<dbReference type="FunFam" id="3.20.20.370:FF:000004">
    <property type="entry name" value="Related to Chitin deacetylase"/>
    <property type="match status" value="1"/>
</dbReference>
<dbReference type="Pfam" id="PF01522">
    <property type="entry name" value="Polysacc_deac_1"/>
    <property type="match status" value="1"/>
</dbReference>
<evidence type="ECO:0000256" key="1">
    <source>
        <dbReference type="ARBA" id="ARBA00001941"/>
    </source>
</evidence>
<evidence type="ECO:0000256" key="14">
    <source>
        <dbReference type="ARBA" id="ARBA00023180"/>
    </source>
</evidence>
<sequence>MVRIASGVAAIAALVCASSAAAADIKPTPSVMHLVKRQHHSSATTAAAGAGGGSGAAHAGASPGLANFSGSLPASVLSIVATISSGTASSFPTYTLPVTATPGQTNSYVSGSPPLPTANIVGSQYPTLDQTPPTNDPVVQEWLKKIDLSKAPQIPVNPAQLTCSNSSNPNVANAASNGWWTCGGHTRDTDVTTCQTKNTWGVSYDDGPSPYSPLLLDYFQKNNIKSTFFIVGSRAVSRPTMLQSEYWAGHQLSVHTWSHPYLTTLTNEQIVAELAWTMKAIKDIVGVTPNTMRPPYGDIDDRVRYICKAMGLTPIIWTTANGQTYDTNDWKIGAGIVSAANSAYTFEQIIKNAPSLDTGYIVLAHDLYQQSVELSTEVILPFVAQFQPQQSLVPIINCVGQPMNNAYIETNANNSASSPGHTLTGSTPTGTGYNPIPSSSTKNSGAASALVRSAQALVLGGVAAVGAVLVI</sequence>
<keyword evidence="17" id="KW-0449">Lipoprotein</keyword>
<feature type="domain" description="NodB homology" evidence="24">
    <location>
        <begin position="198"/>
        <end position="393"/>
    </location>
</feature>
<keyword evidence="9" id="KW-0479">Metal-binding</keyword>
<keyword evidence="26" id="KW-1185">Reference proteome</keyword>
<dbReference type="InterPro" id="IPR011330">
    <property type="entry name" value="Glyco_hydro/deAcase_b/a-brl"/>
</dbReference>
<feature type="chain" id="PRO_5001628792" description="chitin deacetylase" evidence="23">
    <location>
        <begin position="23"/>
        <end position="471"/>
    </location>
</feature>
<dbReference type="EMBL" id="JMSN01000020">
    <property type="protein sequence ID" value="KDN49902.1"/>
    <property type="molecule type" value="Genomic_DNA"/>
</dbReference>
<dbReference type="InParanoid" id="A0A066W7I6"/>
<dbReference type="GO" id="GO:0009272">
    <property type="term" value="P:fungal-type cell wall biogenesis"/>
    <property type="evidence" value="ECO:0007669"/>
    <property type="project" value="UniProtKB-ARBA"/>
</dbReference>
<evidence type="ECO:0000256" key="4">
    <source>
        <dbReference type="ARBA" id="ARBA00010973"/>
    </source>
</evidence>
<feature type="region of interest" description="Disordered" evidence="22">
    <location>
        <begin position="410"/>
        <end position="439"/>
    </location>
</feature>
<keyword evidence="5" id="KW-1003">Cell membrane</keyword>
<proteinExistence type="inferred from homology"/>
<keyword evidence="19" id="KW-0624">Polysaccharide degradation</keyword>
<dbReference type="InterPro" id="IPR002509">
    <property type="entry name" value="NODB_dom"/>
</dbReference>
<dbReference type="GO" id="GO:0000272">
    <property type="term" value="P:polysaccharide catabolic process"/>
    <property type="evidence" value="ECO:0007669"/>
    <property type="project" value="UniProtKB-KW"/>
</dbReference>
<evidence type="ECO:0000256" key="10">
    <source>
        <dbReference type="ARBA" id="ARBA00022729"/>
    </source>
</evidence>
<keyword evidence="7" id="KW-0964">Secreted</keyword>
<keyword evidence="12" id="KW-0146">Chitin degradation</keyword>
<feature type="signal peptide" evidence="23">
    <location>
        <begin position="1"/>
        <end position="22"/>
    </location>
</feature>
<evidence type="ECO:0000313" key="25">
    <source>
        <dbReference type="EMBL" id="KDN49902.1"/>
    </source>
</evidence>
<evidence type="ECO:0000256" key="9">
    <source>
        <dbReference type="ARBA" id="ARBA00022723"/>
    </source>
</evidence>
<dbReference type="PANTHER" id="PTHR10587">
    <property type="entry name" value="GLYCOSYL TRANSFERASE-RELATED"/>
    <property type="match status" value="1"/>
</dbReference>
<dbReference type="EC" id="3.5.1.41" evidence="20"/>
<keyword evidence="14" id="KW-0325">Glycoprotein</keyword>
<evidence type="ECO:0000256" key="22">
    <source>
        <dbReference type="SAM" id="MobiDB-lite"/>
    </source>
</evidence>
<evidence type="ECO:0000256" key="7">
    <source>
        <dbReference type="ARBA" id="ARBA00022525"/>
    </source>
</evidence>
<dbReference type="STRING" id="1037660.A0A066W7I6"/>
<keyword evidence="16" id="KW-0170">Cobalt</keyword>
<reference evidence="25 26" key="1">
    <citation type="submission" date="2014-05" db="EMBL/GenBank/DDBJ databases">
        <title>Draft genome sequence of a rare smut relative, Tilletiaria anomala UBC 951.</title>
        <authorList>
            <consortium name="DOE Joint Genome Institute"/>
            <person name="Toome M."/>
            <person name="Kuo A."/>
            <person name="Henrissat B."/>
            <person name="Lipzen A."/>
            <person name="Tritt A."/>
            <person name="Yoshinaga Y."/>
            <person name="Zane M."/>
            <person name="Barry K."/>
            <person name="Grigoriev I.V."/>
            <person name="Spatafora J.W."/>
            <person name="Aimea M.C."/>
        </authorList>
    </citation>
    <scope>NUCLEOTIDE SEQUENCE [LARGE SCALE GENOMIC DNA]</scope>
    <source>
        <strain evidence="25 26">UBC 951</strain>
    </source>
</reference>
<dbReference type="PROSITE" id="PS51677">
    <property type="entry name" value="NODB"/>
    <property type="match status" value="1"/>
</dbReference>
<keyword evidence="18" id="KW-0961">Cell wall biogenesis/degradation</keyword>
<dbReference type="GO" id="GO:0098552">
    <property type="term" value="C:side of membrane"/>
    <property type="evidence" value="ECO:0007669"/>
    <property type="project" value="UniProtKB-KW"/>
</dbReference>
<dbReference type="GO" id="GO:0006032">
    <property type="term" value="P:chitin catabolic process"/>
    <property type="evidence" value="ECO:0007669"/>
    <property type="project" value="UniProtKB-KW"/>
</dbReference>
<accession>A0A066W7I6</accession>
<evidence type="ECO:0000256" key="16">
    <source>
        <dbReference type="ARBA" id="ARBA00023285"/>
    </source>
</evidence>
<evidence type="ECO:0000313" key="26">
    <source>
        <dbReference type="Proteomes" id="UP000027361"/>
    </source>
</evidence>
<keyword evidence="8" id="KW-0336">GPI-anchor</keyword>
<dbReference type="InterPro" id="IPR050248">
    <property type="entry name" value="Polysacc_deacetylase_ArnD"/>
</dbReference>
<evidence type="ECO:0000256" key="11">
    <source>
        <dbReference type="ARBA" id="ARBA00022801"/>
    </source>
</evidence>
<evidence type="ECO:0000256" key="6">
    <source>
        <dbReference type="ARBA" id="ARBA00022512"/>
    </source>
</evidence>
<comment type="similarity">
    <text evidence="4">Belongs to the polysaccharide deacetylase family.</text>
</comment>
<dbReference type="GO" id="GO:0004099">
    <property type="term" value="F:chitin deacetylase activity"/>
    <property type="evidence" value="ECO:0007669"/>
    <property type="project" value="UniProtKB-EC"/>
</dbReference>
<dbReference type="GO" id="GO:0005886">
    <property type="term" value="C:plasma membrane"/>
    <property type="evidence" value="ECO:0007669"/>
    <property type="project" value="UniProtKB-SubCell"/>
</dbReference>
<dbReference type="GO" id="GO:0046872">
    <property type="term" value="F:metal ion binding"/>
    <property type="evidence" value="ECO:0007669"/>
    <property type="project" value="UniProtKB-KW"/>
</dbReference>
<dbReference type="Proteomes" id="UP000027361">
    <property type="component" value="Unassembled WGS sequence"/>
</dbReference>